<protein>
    <submittedName>
        <fullName evidence="2">Uncharacterized protein</fullName>
    </submittedName>
</protein>
<keyword evidence="1" id="KW-0472">Membrane</keyword>
<comment type="caution">
    <text evidence="2">The sequence shown here is derived from an EMBL/GenBank/DDBJ whole genome shotgun (WGS) entry which is preliminary data.</text>
</comment>
<reference evidence="3" key="1">
    <citation type="submission" date="2016-11" db="EMBL/GenBank/DDBJ databases">
        <authorList>
            <person name="Jaros S."/>
            <person name="Januszkiewicz K."/>
            <person name="Wedrychowicz H."/>
        </authorList>
    </citation>
    <scope>NUCLEOTIDE SEQUENCE [LARGE SCALE GENOMIC DNA]</scope>
    <source>
        <strain evidence="3">CGMCC 4.3555</strain>
    </source>
</reference>
<dbReference type="AlphaFoldDB" id="A0A9X8QZX8"/>
<evidence type="ECO:0000313" key="2">
    <source>
        <dbReference type="EMBL" id="SHN28225.1"/>
    </source>
</evidence>
<evidence type="ECO:0000256" key="1">
    <source>
        <dbReference type="SAM" id="Phobius"/>
    </source>
</evidence>
<keyword evidence="1" id="KW-0812">Transmembrane</keyword>
<accession>A0A9X8QZX8</accession>
<name>A0A9X8QZX8_9ACTN</name>
<dbReference type="GeneID" id="79902879"/>
<proteinExistence type="predicted"/>
<dbReference type="EMBL" id="FRBK01000029">
    <property type="protein sequence ID" value="SHN28225.1"/>
    <property type="molecule type" value="Genomic_DNA"/>
</dbReference>
<dbReference type="Proteomes" id="UP000184388">
    <property type="component" value="Unassembled WGS sequence"/>
</dbReference>
<dbReference type="RefSeq" id="WP_167390895.1">
    <property type="nucleotide sequence ID" value="NZ_FRBK01000029.1"/>
</dbReference>
<organism evidence="2 3">
    <name type="scientific">Streptomyces yunnanensis</name>
    <dbReference type="NCBI Taxonomy" id="156453"/>
    <lineage>
        <taxon>Bacteria</taxon>
        <taxon>Bacillati</taxon>
        <taxon>Actinomycetota</taxon>
        <taxon>Actinomycetes</taxon>
        <taxon>Kitasatosporales</taxon>
        <taxon>Streptomycetaceae</taxon>
        <taxon>Streptomyces</taxon>
    </lineage>
</organism>
<gene>
    <name evidence="2" type="ORF">SAMN05216268_12972</name>
</gene>
<keyword evidence="1" id="KW-1133">Transmembrane helix</keyword>
<evidence type="ECO:0000313" key="3">
    <source>
        <dbReference type="Proteomes" id="UP000184388"/>
    </source>
</evidence>
<sequence length="49" mass="5088">MVSVIAAYVVLGILLGAVAHLPVSASVTAGVGIGAWLLVFLVRERLNDR</sequence>
<feature type="transmembrane region" description="Helical" evidence="1">
    <location>
        <begin position="29"/>
        <end position="46"/>
    </location>
</feature>